<dbReference type="RefSeq" id="WP_009496902.1">
    <property type="nucleotide sequence ID" value="NZ_AMZQ01000016.1"/>
</dbReference>
<dbReference type="PATRIC" id="fig|1244083.3.peg.2316"/>
<proteinExistence type="predicted"/>
<organism evidence="1 2">
    <name type="scientific">Campylobacter showae CSUNSWCD</name>
    <dbReference type="NCBI Taxonomy" id="1244083"/>
    <lineage>
        <taxon>Bacteria</taxon>
        <taxon>Pseudomonadati</taxon>
        <taxon>Campylobacterota</taxon>
        <taxon>Epsilonproteobacteria</taxon>
        <taxon>Campylobacterales</taxon>
        <taxon>Campylobacteraceae</taxon>
        <taxon>Campylobacter</taxon>
    </lineage>
</organism>
<evidence type="ECO:0000313" key="1">
    <source>
        <dbReference type="EMBL" id="EKU10272.1"/>
    </source>
</evidence>
<dbReference type="OrthoDB" id="5360696at2"/>
<dbReference type="eggNOG" id="COG2931">
    <property type="taxonomic scope" value="Bacteria"/>
</dbReference>
<accession>M5ID95</accession>
<sequence>MAVTQAQVAQLYVALFNRAPEGAGFNAWVNAGANTTIARMANDMLSSPAAVAYFNGSIDHDRDFVEMLYKNILGKDYSQDPDGINAWVKHLQLGNSRGDTVAKLFEVATSAIAKAADPVAAKVFENKTAISQYMAEKIADIPADQSGAYDYSLFQDIIATTNNTNLDEQKAKIDALIAPTIHNLSAGANDVSGTGKSDVFNGAVSATVGQTTFKATDKLDGKGGNDTLNLDLYTNFYGMTNGTGEVKNIENLNLTNKTNGDLRFDTKYIHNLETITLNGENKIDIINPENKVKLLINDLKLSGNTDSGRLNLIYNTDVLAGSNDNQEIVVNNVNMDKDARINITTVNGDHIEALTINAVGGASKLTKFTSNTIRQPDQVASIKTMHIKGTADLTVDTTDGLYSFDASEYKGNKLIANVKANGYVQSIKGSGQDDVFNVTGASGRIIPIDGGAGKDTVNFIDAIYGNQHVEMTGVEVLNINTSASVLDFTRAQEITELGINGSYANVNILNSKIAKVNAKATYSTNVTINNSTDIRDFVIEKGNSGSITANGTEKLNVKVANASDVPANQGTTMATVASNTVKELDFTLENSTSTGSYFYSTINNAFALETLNVVNKTDKDITAGITAANASGSNNTNAYNLKTLNVETKGDYTISDKLSGISKINLKGTGDDTSVTLSTLGDKTYLPIPLQGVQDITLNAEGLKDLTVAQGDYIYTTRDVNLTYTTDKKDGNVVYGNIGSKDGPNAYTVNNVNINANGQKTLNVAAINAAGDVNLTTHFTQKGSTADYGYVIGRNVTLNHTSKANLTDGEVKINGVVKATGNLDVTASGYKVLQLGSGSSDIAVGGSANIKTVATVAQSTTNIKGIVGATKGLAVSASAASGVTDAVLTYGDLSASAKDVSVNVSNQKSVTIGNVSATGLLDTVNNKDHRGDVNITTTTSIQDALVKVGNVNSSAKDVTLKFSGQETLVVGTISADDPSTGVKNFGKVNVDVRTNDNDATATFGFITGTSVNLNVNNLKSLTVGGVAATDGDVMISTGTNTYLETASFTSVSGKNVTMDVANVTAPIIGTTSVRAHSSVTIKGYAGDAVSKYNIDIISWATNTDDVNFVANLTNVKGSITSTNYSEQVKTLTIKGGVTNPSSLKSAGQNSDLSIDTDALMGLKTIDLSGYTNASGKTELTVGSNNVSLTTIKGATTATEIEINSESLKSVETAAGNDKVTIGTAQANDINISLGAGDDYIEFASGAELTSDKKFVISGGAGKDTFKLAEAKTDATASKYVTISDIGRGDKIDLGTATAFAKYTATDLDSEASLLAAANKVLTSAAANTANKVWAFSYGNETYLVRDNDGSSTELSADDNLVKLAGLSHFDVFDANLNANELTVTNA</sequence>
<dbReference type="Proteomes" id="UP000011939">
    <property type="component" value="Unassembled WGS sequence"/>
</dbReference>
<protein>
    <submittedName>
        <fullName evidence="1">Surface array protein</fullName>
    </submittedName>
</protein>
<comment type="caution">
    <text evidence="1">The sequence shown here is derived from an EMBL/GenBank/DDBJ whole genome shotgun (WGS) entry which is preliminary data.</text>
</comment>
<dbReference type="EMBL" id="AMZQ01000016">
    <property type="protein sequence ID" value="EKU10272.1"/>
    <property type="molecule type" value="Genomic_DNA"/>
</dbReference>
<gene>
    <name evidence="1" type="ORF">CSUNSWCD_1069</name>
</gene>
<name>M5ID95_9BACT</name>
<reference evidence="1 2" key="1">
    <citation type="journal article" date="2013" name="Genome Announc.">
        <title>Genome Sequence of Campylobacter showae UNSWCD, Isolated from a Patient with Crohn's Disease.</title>
        <authorList>
            <person name="Tay A.P."/>
            <person name="Kaakoush N.O."/>
            <person name="Deshpande N.P."/>
            <person name="Chen Z."/>
            <person name="Mitchell H."/>
            <person name="Wilkins M.R."/>
        </authorList>
    </citation>
    <scope>NUCLEOTIDE SEQUENCE [LARGE SCALE GENOMIC DNA]</scope>
    <source>
        <strain evidence="1 2">CSUNSWCD</strain>
    </source>
</reference>
<evidence type="ECO:0000313" key="2">
    <source>
        <dbReference type="Proteomes" id="UP000011939"/>
    </source>
</evidence>
<dbReference type="STRING" id="1244083.CSUNSWCD_1069"/>